<accession>A0A7S6ZUT3</accession>
<reference evidence="2 3" key="1">
    <citation type="submission" date="2020-10" db="EMBL/GenBank/DDBJ databases">
        <title>complete genome sequencing of Lysobacter sp. H23M41.</title>
        <authorList>
            <person name="Bae J.-W."/>
            <person name="Lee S.-Y."/>
        </authorList>
    </citation>
    <scope>NUCLEOTIDE SEQUENCE [LARGE SCALE GENOMIC DNA]</scope>
    <source>
        <strain evidence="2 3">H23M41</strain>
    </source>
</reference>
<keyword evidence="1" id="KW-0472">Membrane</keyword>
<organism evidence="2 3">
    <name type="scientific">Novilysobacter avium</name>
    <dbReference type="NCBI Taxonomy" id="2781023"/>
    <lineage>
        <taxon>Bacteria</taxon>
        <taxon>Pseudomonadati</taxon>
        <taxon>Pseudomonadota</taxon>
        <taxon>Gammaproteobacteria</taxon>
        <taxon>Lysobacterales</taxon>
        <taxon>Lysobacteraceae</taxon>
        <taxon>Novilysobacter</taxon>
    </lineage>
</organism>
<dbReference type="Proteomes" id="UP000593932">
    <property type="component" value="Chromosome"/>
</dbReference>
<gene>
    <name evidence="2" type="ORF">INQ42_12620</name>
</gene>
<proteinExistence type="predicted"/>
<dbReference type="RefSeq" id="WP_194034574.1">
    <property type="nucleotide sequence ID" value="NZ_CP063657.1"/>
</dbReference>
<evidence type="ECO:0000313" key="2">
    <source>
        <dbReference type="EMBL" id="QOW22024.1"/>
    </source>
</evidence>
<feature type="transmembrane region" description="Helical" evidence="1">
    <location>
        <begin position="117"/>
        <end position="139"/>
    </location>
</feature>
<evidence type="ECO:0000313" key="3">
    <source>
        <dbReference type="Proteomes" id="UP000593932"/>
    </source>
</evidence>
<keyword evidence="3" id="KW-1185">Reference proteome</keyword>
<feature type="transmembrane region" description="Helical" evidence="1">
    <location>
        <begin position="52"/>
        <end position="72"/>
    </location>
</feature>
<evidence type="ECO:0000256" key="1">
    <source>
        <dbReference type="SAM" id="Phobius"/>
    </source>
</evidence>
<dbReference type="EMBL" id="CP063657">
    <property type="protein sequence ID" value="QOW22024.1"/>
    <property type="molecule type" value="Genomic_DNA"/>
</dbReference>
<protein>
    <submittedName>
        <fullName evidence="2">Uncharacterized protein</fullName>
    </submittedName>
</protein>
<keyword evidence="1" id="KW-1133">Transmembrane helix</keyword>
<feature type="transmembrane region" description="Helical" evidence="1">
    <location>
        <begin position="79"/>
        <end position="97"/>
    </location>
</feature>
<sequence length="144" mass="15638">MESFANLASNPKLWFGVSLAAFLLFAFRADNAAKGLGLTVVDPTTSDAKPKFSLLDVAKLGLVLAPILALLYVLKQISFVITLSLLLALCMYLWFTGYRSKIRRLQTLGLTAAERNILLSTFTLAVSSIFIGLAISAWIKRGAP</sequence>
<keyword evidence="1" id="KW-0812">Transmembrane</keyword>
<name>A0A7S6ZUT3_9GAMM</name>